<accession>A0ABQ6IN17</accession>
<organism evidence="9 10">
    <name type="scientific">Mobilicoccus caccae</name>
    <dbReference type="NCBI Taxonomy" id="1859295"/>
    <lineage>
        <taxon>Bacteria</taxon>
        <taxon>Bacillati</taxon>
        <taxon>Actinomycetota</taxon>
        <taxon>Actinomycetes</taxon>
        <taxon>Micrococcales</taxon>
        <taxon>Dermatophilaceae</taxon>
        <taxon>Mobilicoccus</taxon>
    </lineage>
</organism>
<evidence type="ECO:0000313" key="10">
    <source>
        <dbReference type="Proteomes" id="UP001157126"/>
    </source>
</evidence>
<keyword evidence="5" id="KW-0560">Oxidoreductase</keyword>
<keyword evidence="3" id="KW-0274">FAD</keyword>
<dbReference type="Pfam" id="PF01494">
    <property type="entry name" value="FAD_binding_3"/>
    <property type="match status" value="1"/>
</dbReference>
<evidence type="ECO:0000256" key="2">
    <source>
        <dbReference type="ARBA" id="ARBA00022630"/>
    </source>
</evidence>
<keyword evidence="4" id="KW-0521">NADP</keyword>
<keyword evidence="2" id="KW-0285">Flavoprotein</keyword>
<evidence type="ECO:0000256" key="1">
    <source>
        <dbReference type="ARBA" id="ARBA00001974"/>
    </source>
</evidence>
<reference evidence="10" key="1">
    <citation type="journal article" date="2019" name="Int. J. Syst. Evol. Microbiol.">
        <title>The Global Catalogue of Microorganisms (GCM) 10K type strain sequencing project: providing services to taxonomists for standard genome sequencing and annotation.</title>
        <authorList>
            <consortium name="The Broad Institute Genomics Platform"/>
            <consortium name="The Broad Institute Genome Sequencing Center for Infectious Disease"/>
            <person name="Wu L."/>
            <person name="Ma J."/>
        </authorList>
    </citation>
    <scope>NUCLEOTIDE SEQUENCE [LARGE SCALE GENOMIC DNA]</scope>
    <source>
        <strain evidence="10">NBRC 113072</strain>
    </source>
</reference>
<evidence type="ECO:0000256" key="6">
    <source>
        <dbReference type="ARBA" id="ARBA00023033"/>
    </source>
</evidence>
<evidence type="ECO:0000256" key="7">
    <source>
        <dbReference type="SAM" id="MobiDB-lite"/>
    </source>
</evidence>
<evidence type="ECO:0000256" key="4">
    <source>
        <dbReference type="ARBA" id="ARBA00022857"/>
    </source>
</evidence>
<dbReference type="InterPro" id="IPR036188">
    <property type="entry name" value="FAD/NAD-bd_sf"/>
</dbReference>
<dbReference type="EMBL" id="BSUO01000001">
    <property type="protein sequence ID" value="GMA38114.1"/>
    <property type="molecule type" value="Genomic_DNA"/>
</dbReference>
<feature type="region of interest" description="Disordered" evidence="7">
    <location>
        <begin position="1"/>
        <end position="23"/>
    </location>
</feature>
<dbReference type="SUPFAM" id="SSF51905">
    <property type="entry name" value="FAD/NAD(P)-binding domain"/>
    <property type="match status" value="1"/>
</dbReference>
<evidence type="ECO:0000256" key="5">
    <source>
        <dbReference type="ARBA" id="ARBA00023002"/>
    </source>
</evidence>
<comment type="caution">
    <text evidence="9">The sequence shown here is derived from an EMBL/GenBank/DDBJ whole genome shotgun (WGS) entry which is preliminary data.</text>
</comment>
<evidence type="ECO:0000256" key="3">
    <source>
        <dbReference type="ARBA" id="ARBA00022827"/>
    </source>
</evidence>
<dbReference type="PANTHER" id="PTHR46028">
    <property type="entry name" value="KYNURENINE 3-MONOOXYGENASE"/>
    <property type="match status" value="1"/>
</dbReference>
<dbReference type="RefSeq" id="WP_284302219.1">
    <property type="nucleotide sequence ID" value="NZ_BSUO01000001.1"/>
</dbReference>
<protein>
    <recommendedName>
        <fullName evidence="8">FAD-binding domain-containing protein</fullName>
    </recommendedName>
</protein>
<sequence length="475" mass="51259">MTQSENTQAPQADTSPAQASPADSTEVIVVGAGPVGLAAALLSAQQGRAVTVYEGRDELLLTDENSYPIGVNVRGQEALRRIDPALLDALRDTGELVEGFVIRNGTRTVAKLPSGTLTGTTRARLTRILFDAARTEPRIRIVTGHRLSTLDRDARRLDFTTTADESVTVDASRAIVLACDGVWSPARGSFAEAVPEFDPVVGDWGVQFRVLFSQAGATAPGLDPAQHHIFTSKGIYTATLPNGVWCIAVTAIKGDPAEDLLLSTDATDENVAALRAHLAEHAPLVPPLLREEDYRAYFAREPFGGAVVRCSRIAFDEWLVLLGDAAHSVIPPTGEGVNSGLEDAFLLTDTLATDSATPLADYERNRLPDLEALGEYAWQLKENLRTTDPAETASNVIVRILSSVAARFGRSDGEVEQRLFGPDADLTRYAETIGPWIAFRDRWTPVARTAVRGVLGLRPAVRRVITPIRQQKGQP</sequence>
<proteinExistence type="predicted"/>
<dbReference type="PANTHER" id="PTHR46028:SF2">
    <property type="entry name" value="KYNURENINE 3-MONOOXYGENASE"/>
    <property type="match status" value="1"/>
</dbReference>
<evidence type="ECO:0000313" key="9">
    <source>
        <dbReference type="EMBL" id="GMA38114.1"/>
    </source>
</evidence>
<gene>
    <name evidence="9" type="ORF">GCM10025883_01590</name>
</gene>
<dbReference type="Gene3D" id="3.50.50.60">
    <property type="entry name" value="FAD/NAD(P)-binding domain"/>
    <property type="match status" value="1"/>
</dbReference>
<comment type="cofactor">
    <cofactor evidence="1">
        <name>FAD</name>
        <dbReference type="ChEBI" id="CHEBI:57692"/>
    </cofactor>
</comment>
<feature type="domain" description="FAD-binding" evidence="8">
    <location>
        <begin position="25"/>
        <end position="353"/>
    </location>
</feature>
<keyword evidence="6" id="KW-0503">Monooxygenase</keyword>
<dbReference type="PRINTS" id="PR00420">
    <property type="entry name" value="RNGMNOXGNASE"/>
</dbReference>
<name>A0ABQ6IN17_9MICO</name>
<dbReference type="InterPro" id="IPR002938">
    <property type="entry name" value="FAD-bd"/>
</dbReference>
<keyword evidence="10" id="KW-1185">Reference proteome</keyword>
<dbReference type="Proteomes" id="UP001157126">
    <property type="component" value="Unassembled WGS sequence"/>
</dbReference>
<evidence type="ECO:0000259" key="8">
    <source>
        <dbReference type="Pfam" id="PF01494"/>
    </source>
</evidence>